<proteinExistence type="predicted"/>
<gene>
    <name evidence="2" type="ORF">GCM10025780_36450</name>
</gene>
<organism evidence="2 3">
    <name type="scientific">Frondihabitans cladoniiphilus</name>
    <dbReference type="NCBI Taxonomy" id="715785"/>
    <lineage>
        <taxon>Bacteria</taxon>
        <taxon>Bacillati</taxon>
        <taxon>Actinomycetota</taxon>
        <taxon>Actinomycetes</taxon>
        <taxon>Micrococcales</taxon>
        <taxon>Microbacteriaceae</taxon>
        <taxon>Frondihabitans</taxon>
    </lineage>
</organism>
<keyword evidence="3" id="KW-1185">Reference proteome</keyword>
<accession>A0ABP8WD13</accession>
<reference evidence="3" key="1">
    <citation type="journal article" date="2019" name="Int. J. Syst. Evol. Microbiol.">
        <title>The Global Catalogue of Microorganisms (GCM) 10K type strain sequencing project: providing services to taxonomists for standard genome sequencing and annotation.</title>
        <authorList>
            <consortium name="The Broad Institute Genomics Platform"/>
            <consortium name="The Broad Institute Genome Sequencing Center for Infectious Disease"/>
            <person name="Wu L."/>
            <person name="Ma J."/>
        </authorList>
    </citation>
    <scope>NUCLEOTIDE SEQUENCE [LARGE SCALE GENOMIC DNA]</scope>
    <source>
        <strain evidence="3">JCM 18956</strain>
    </source>
</reference>
<evidence type="ECO:0000313" key="2">
    <source>
        <dbReference type="EMBL" id="GAA4686497.1"/>
    </source>
</evidence>
<feature type="region of interest" description="Disordered" evidence="1">
    <location>
        <begin position="74"/>
        <end position="126"/>
    </location>
</feature>
<comment type="caution">
    <text evidence="2">The sequence shown here is derived from an EMBL/GenBank/DDBJ whole genome shotgun (WGS) entry which is preliminary data.</text>
</comment>
<sequence length="126" mass="13648">MTKWIKNEDGAVHSVSDELAAVGVLQKGWVELSEDEAREAQPQLFGVPDKDVAYLAAMEVSPGVELDPQVQAVQMHDGGGPQSSIPEAPSIGRVGKIDPRQMDVLVDGSPTTNWRELHPVEEAHSR</sequence>
<protein>
    <submittedName>
        <fullName evidence="2">Uncharacterized protein</fullName>
    </submittedName>
</protein>
<dbReference type="Proteomes" id="UP001501295">
    <property type="component" value="Unassembled WGS sequence"/>
</dbReference>
<evidence type="ECO:0000313" key="3">
    <source>
        <dbReference type="Proteomes" id="UP001501295"/>
    </source>
</evidence>
<feature type="compositionally biased region" description="Basic and acidic residues" evidence="1">
    <location>
        <begin position="115"/>
        <end position="126"/>
    </location>
</feature>
<name>A0ABP8WD13_9MICO</name>
<dbReference type="EMBL" id="BAABLM010000012">
    <property type="protein sequence ID" value="GAA4686497.1"/>
    <property type="molecule type" value="Genomic_DNA"/>
</dbReference>
<evidence type="ECO:0000256" key="1">
    <source>
        <dbReference type="SAM" id="MobiDB-lite"/>
    </source>
</evidence>
<dbReference type="RefSeq" id="WP_345377375.1">
    <property type="nucleotide sequence ID" value="NZ_BAABLM010000012.1"/>
</dbReference>